<dbReference type="PANTHER" id="PTHR24253">
    <property type="entry name" value="TRANSMEMBRANE PROTEASE SERINE"/>
    <property type="match status" value="1"/>
</dbReference>
<name>A0AAN5D6J5_9BILA</name>
<evidence type="ECO:0000259" key="2">
    <source>
        <dbReference type="PROSITE" id="PS50240"/>
    </source>
</evidence>
<gene>
    <name evidence="3" type="ORF">PMAYCL1PPCAC_26797</name>
</gene>
<keyword evidence="1" id="KW-1015">Disulfide bond</keyword>
<sequence length="106" mass="11393">MFSVKLDKPLTFDDGMSPICLPKSSQSIPTDGYAVATGYGKTNFGVGMRMQREKAPKESLLELFQNLHIICAGSMGHAVSNGDSGGPLMMKSEDGRWFQIGVSSFG</sequence>
<feature type="non-terminal residue" evidence="3">
    <location>
        <position position="106"/>
    </location>
</feature>
<reference evidence="4" key="1">
    <citation type="submission" date="2022-10" db="EMBL/GenBank/DDBJ databases">
        <title>Genome assembly of Pristionchus species.</title>
        <authorList>
            <person name="Yoshida K."/>
            <person name="Sommer R.J."/>
        </authorList>
    </citation>
    <scope>NUCLEOTIDE SEQUENCE [LARGE SCALE GENOMIC DNA]</scope>
    <source>
        <strain evidence="4">RS5460</strain>
    </source>
</reference>
<keyword evidence="4" id="KW-1185">Reference proteome</keyword>
<evidence type="ECO:0000313" key="3">
    <source>
        <dbReference type="EMBL" id="GMR56602.1"/>
    </source>
</evidence>
<dbReference type="SUPFAM" id="SSF50494">
    <property type="entry name" value="Trypsin-like serine proteases"/>
    <property type="match status" value="1"/>
</dbReference>
<accession>A0AAN5D6J5</accession>
<organism evidence="3 4">
    <name type="scientific">Pristionchus mayeri</name>
    <dbReference type="NCBI Taxonomy" id="1317129"/>
    <lineage>
        <taxon>Eukaryota</taxon>
        <taxon>Metazoa</taxon>
        <taxon>Ecdysozoa</taxon>
        <taxon>Nematoda</taxon>
        <taxon>Chromadorea</taxon>
        <taxon>Rhabditida</taxon>
        <taxon>Rhabditina</taxon>
        <taxon>Diplogasteromorpha</taxon>
        <taxon>Diplogasteroidea</taxon>
        <taxon>Neodiplogasteridae</taxon>
        <taxon>Pristionchus</taxon>
    </lineage>
</organism>
<dbReference type="InterPro" id="IPR033116">
    <property type="entry name" value="TRYPSIN_SER"/>
</dbReference>
<comment type="caution">
    <text evidence="3">The sequence shown here is derived from an EMBL/GenBank/DDBJ whole genome shotgun (WGS) entry which is preliminary data.</text>
</comment>
<dbReference type="InterPro" id="IPR009003">
    <property type="entry name" value="Peptidase_S1_PA"/>
</dbReference>
<dbReference type="GO" id="GO:0006508">
    <property type="term" value="P:proteolysis"/>
    <property type="evidence" value="ECO:0007669"/>
    <property type="project" value="InterPro"/>
</dbReference>
<dbReference type="AlphaFoldDB" id="A0AAN5D6J5"/>
<dbReference type="Pfam" id="PF00089">
    <property type="entry name" value="Trypsin"/>
    <property type="match status" value="1"/>
</dbReference>
<protein>
    <recommendedName>
        <fullName evidence="2">Peptidase S1 domain-containing protein</fullName>
    </recommendedName>
</protein>
<dbReference type="PANTHER" id="PTHR24253:SF103">
    <property type="entry name" value="TRANSMEMBRANE PROTEASE SERINE 7"/>
    <property type="match status" value="1"/>
</dbReference>
<dbReference type="PROSITE" id="PS50240">
    <property type="entry name" value="TRYPSIN_DOM"/>
    <property type="match status" value="1"/>
</dbReference>
<dbReference type="GO" id="GO:0004252">
    <property type="term" value="F:serine-type endopeptidase activity"/>
    <property type="evidence" value="ECO:0007669"/>
    <property type="project" value="InterPro"/>
</dbReference>
<dbReference type="PROSITE" id="PS00135">
    <property type="entry name" value="TRYPSIN_SER"/>
    <property type="match status" value="1"/>
</dbReference>
<dbReference type="InterPro" id="IPR043504">
    <property type="entry name" value="Peptidase_S1_PA_chymotrypsin"/>
</dbReference>
<evidence type="ECO:0000256" key="1">
    <source>
        <dbReference type="ARBA" id="ARBA00023157"/>
    </source>
</evidence>
<evidence type="ECO:0000313" key="4">
    <source>
        <dbReference type="Proteomes" id="UP001328107"/>
    </source>
</evidence>
<dbReference type="Gene3D" id="2.40.10.10">
    <property type="entry name" value="Trypsin-like serine proteases"/>
    <property type="match status" value="2"/>
</dbReference>
<feature type="domain" description="Peptidase S1" evidence="2">
    <location>
        <begin position="1"/>
        <end position="106"/>
    </location>
</feature>
<proteinExistence type="predicted"/>
<dbReference type="InterPro" id="IPR001254">
    <property type="entry name" value="Trypsin_dom"/>
</dbReference>
<dbReference type="Proteomes" id="UP001328107">
    <property type="component" value="Unassembled WGS sequence"/>
</dbReference>
<dbReference type="EMBL" id="BTRK01000006">
    <property type="protein sequence ID" value="GMR56602.1"/>
    <property type="molecule type" value="Genomic_DNA"/>
</dbReference>